<dbReference type="Pfam" id="PF04471">
    <property type="entry name" value="Mrr_cat"/>
    <property type="match status" value="1"/>
</dbReference>
<feature type="region of interest" description="Disordered" evidence="1">
    <location>
        <begin position="211"/>
        <end position="252"/>
    </location>
</feature>
<dbReference type="GO" id="GO:0004519">
    <property type="term" value="F:endonuclease activity"/>
    <property type="evidence" value="ECO:0007669"/>
    <property type="project" value="InterPro"/>
</dbReference>
<dbReference type="InterPro" id="IPR011335">
    <property type="entry name" value="Restrct_endonuc-II-like"/>
</dbReference>
<dbReference type="InterPro" id="IPR007560">
    <property type="entry name" value="Restrct_endonuc_IV_Mrr"/>
</dbReference>
<gene>
    <name evidence="4" type="ORF">ALNOE001_15550</name>
</gene>
<feature type="domain" description="Restriction endonuclease type IV Mrr" evidence="3">
    <location>
        <begin position="2"/>
        <end position="110"/>
    </location>
</feature>
<dbReference type="GO" id="GO:0009307">
    <property type="term" value="P:DNA restriction-modification system"/>
    <property type="evidence" value="ECO:0007669"/>
    <property type="project" value="InterPro"/>
</dbReference>
<dbReference type="GO" id="GO:0003677">
    <property type="term" value="F:DNA binding"/>
    <property type="evidence" value="ECO:0007669"/>
    <property type="project" value="InterPro"/>
</dbReference>
<evidence type="ECO:0000313" key="5">
    <source>
        <dbReference type="Proteomes" id="UP000253099"/>
    </source>
</evidence>
<dbReference type="SUPFAM" id="SSF52980">
    <property type="entry name" value="Restriction endonuclease-like"/>
    <property type="match status" value="1"/>
</dbReference>
<dbReference type="Gene3D" id="3.40.1350.10">
    <property type="match status" value="1"/>
</dbReference>
<sequence>MEKLQLVNFIAKLMEESGFKVYKDFKTSQKVIDIYGVLPSVMGDFGAVVACKNYDKQWEVGIDILKEMEMVGRNLKASKVVIVNSSSFSSQARNYASRKSIKLIDRDNLMILAKKFSKKNNNNSIISSQDNYNSVYNGANPGNGNNNLENHGSDQNYQNNDENSNLTRGNDLKNSYRRSLKSENYSNDFNQNLSSSDRDIYVDDSTYISGKSSGRLGKHGSRSNLGQSNRNQGRDSNLTRNKPKKQGPPLSERIKPILSNTVVLIILVVTVSYIISYLLTLFPGISNGISGLVKILSSLVLSYGLILALDRDGTIVLVKGTTLFFVSLIILILLIIFL</sequence>
<feature type="transmembrane region" description="Helical" evidence="2">
    <location>
        <begin position="316"/>
        <end position="337"/>
    </location>
</feature>
<keyword evidence="5" id="KW-1185">Reference proteome</keyword>
<feature type="region of interest" description="Disordered" evidence="1">
    <location>
        <begin position="136"/>
        <end position="172"/>
    </location>
</feature>
<evidence type="ECO:0000313" key="4">
    <source>
        <dbReference type="EMBL" id="RBQ22757.1"/>
    </source>
</evidence>
<feature type="compositionally biased region" description="Low complexity" evidence="1">
    <location>
        <begin position="137"/>
        <end position="150"/>
    </location>
</feature>
<reference evidence="4 5" key="1">
    <citation type="submission" date="2018-06" db="EMBL/GenBank/DDBJ databases">
        <title>Genomic insight into two independent archaeal endosymbiosis events.</title>
        <authorList>
            <person name="Lind A.E."/>
            <person name="Lewis W.H."/>
            <person name="Spang A."/>
            <person name="Guy L."/>
            <person name="Embley M.T."/>
            <person name="Ettema T.J.G."/>
        </authorList>
    </citation>
    <scope>NUCLEOTIDE SEQUENCE [LARGE SCALE GENOMIC DNA]</scope>
    <source>
        <strain evidence="4">NOE</strain>
    </source>
</reference>
<proteinExistence type="predicted"/>
<evidence type="ECO:0000256" key="1">
    <source>
        <dbReference type="SAM" id="MobiDB-lite"/>
    </source>
</evidence>
<dbReference type="EMBL" id="NIZT01000046">
    <property type="protein sequence ID" value="RBQ22757.1"/>
    <property type="molecule type" value="Genomic_DNA"/>
</dbReference>
<feature type="transmembrane region" description="Helical" evidence="2">
    <location>
        <begin position="291"/>
        <end position="309"/>
    </location>
</feature>
<dbReference type="AlphaFoldDB" id="A0A366M9N4"/>
<dbReference type="InterPro" id="IPR011856">
    <property type="entry name" value="tRNA_endonuc-like_dom_sf"/>
</dbReference>
<organism evidence="4 5">
    <name type="scientific">Candidatus Methanobinarius endosymbioticus</name>
    <dbReference type="NCBI Taxonomy" id="2006182"/>
    <lineage>
        <taxon>Archaea</taxon>
        <taxon>Methanobacteriati</taxon>
        <taxon>Methanobacteriota</taxon>
        <taxon>Methanomada group</taxon>
        <taxon>Methanobacteria</taxon>
        <taxon>Methanobacteriales</taxon>
        <taxon>Methanobacteriaceae</taxon>
        <taxon>Candidatus Methanobinarius</taxon>
    </lineage>
</organism>
<protein>
    <recommendedName>
        <fullName evidence="3">Restriction endonuclease type IV Mrr domain-containing protein</fullName>
    </recommendedName>
</protein>
<name>A0A366M9N4_9EURY</name>
<feature type="compositionally biased region" description="Polar residues" evidence="1">
    <location>
        <begin position="222"/>
        <end position="240"/>
    </location>
</feature>
<keyword evidence="2" id="KW-0812">Transmembrane</keyword>
<evidence type="ECO:0000256" key="2">
    <source>
        <dbReference type="SAM" id="Phobius"/>
    </source>
</evidence>
<feature type="transmembrane region" description="Helical" evidence="2">
    <location>
        <begin position="257"/>
        <end position="279"/>
    </location>
</feature>
<feature type="compositionally biased region" description="Polar residues" evidence="1">
    <location>
        <begin position="153"/>
        <end position="168"/>
    </location>
</feature>
<keyword evidence="2" id="KW-0472">Membrane</keyword>
<dbReference type="Proteomes" id="UP000253099">
    <property type="component" value="Unassembled WGS sequence"/>
</dbReference>
<evidence type="ECO:0000259" key="3">
    <source>
        <dbReference type="Pfam" id="PF04471"/>
    </source>
</evidence>
<comment type="caution">
    <text evidence="4">The sequence shown here is derived from an EMBL/GenBank/DDBJ whole genome shotgun (WGS) entry which is preliminary data.</text>
</comment>
<accession>A0A366M9N4</accession>
<keyword evidence="2" id="KW-1133">Transmembrane helix</keyword>